<dbReference type="GO" id="GO:0036064">
    <property type="term" value="C:ciliary basal body"/>
    <property type="evidence" value="ECO:0007669"/>
    <property type="project" value="TreeGrafter"/>
</dbReference>
<dbReference type="GO" id="GO:0035721">
    <property type="term" value="P:intraciliary retrograde transport"/>
    <property type="evidence" value="ECO:0007669"/>
    <property type="project" value="TreeGrafter"/>
</dbReference>
<keyword evidence="3" id="KW-0677">Repeat</keyword>
<dbReference type="SUPFAM" id="SSF50978">
    <property type="entry name" value="WD40 repeat-like"/>
    <property type="match status" value="1"/>
</dbReference>
<feature type="coiled-coil region" evidence="6">
    <location>
        <begin position="1362"/>
        <end position="1389"/>
    </location>
</feature>
<feature type="domain" description="IFT140 second beta-propeller" evidence="8">
    <location>
        <begin position="413"/>
        <end position="736"/>
    </location>
</feature>
<dbReference type="OrthoDB" id="10258787at2759"/>
<dbReference type="SMART" id="SM00028">
    <property type="entry name" value="TPR"/>
    <property type="match status" value="3"/>
</dbReference>
<feature type="domain" description="IF140/IFT172/WDR19 TPR" evidence="10">
    <location>
        <begin position="792"/>
        <end position="1010"/>
    </location>
</feature>
<name>A0A0D8XFW2_DICVI</name>
<dbReference type="SUPFAM" id="SSF48452">
    <property type="entry name" value="TPR-like"/>
    <property type="match status" value="1"/>
</dbReference>
<proteinExistence type="predicted"/>
<dbReference type="Pfam" id="PF23385">
    <property type="entry name" value="Beta-prop_IFT140_2nd"/>
    <property type="match status" value="1"/>
</dbReference>
<dbReference type="PANTHER" id="PTHR15722:SF7">
    <property type="entry name" value="INTRAFLAGELLAR TRANSPORT PROTEIN 140 HOMOLOG"/>
    <property type="match status" value="1"/>
</dbReference>
<evidence type="ECO:0000256" key="3">
    <source>
        <dbReference type="ARBA" id="ARBA00022737"/>
    </source>
</evidence>
<reference evidence="12" key="2">
    <citation type="journal article" date="2016" name="Sci. Rep.">
        <title>Dictyocaulus viviparus genome, variome and transcriptome elucidate lungworm biology and support future intervention.</title>
        <authorList>
            <person name="McNulty S.N."/>
            <person name="Strube C."/>
            <person name="Rosa B.A."/>
            <person name="Martin J.C."/>
            <person name="Tyagi R."/>
            <person name="Choi Y.J."/>
            <person name="Wang Q."/>
            <person name="Hallsworth Pepin K."/>
            <person name="Zhang X."/>
            <person name="Ozersky P."/>
            <person name="Wilson R.K."/>
            <person name="Sternberg P.W."/>
            <person name="Gasser R.B."/>
            <person name="Mitreva M."/>
        </authorList>
    </citation>
    <scope>NUCLEOTIDE SEQUENCE [LARGE SCALE GENOMIC DNA]</scope>
    <source>
        <strain evidence="12">HannoverDv2000</strain>
    </source>
</reference>
<evidence type="ECO:0000256" key="6">
    <source>
        <dbReference type="SAM" id="Coils"/>
    </source>
</evidence>
<evidence type="ECO:0000259" key="8">
    <source>
        <dbReference type="Pfam" id="PF23385"/>
    </source>
</evidence>
<feature type="domain" description="IF140/IFT172/WDR19 TPR" evidence="10">
    <location>
        <begin position="1038"/>
        <end position="1310"/>
    </location>
</feature>
<comment type="subcellular location">
    <subcellularLocation>
        <location evidence="1">Cell projection</location>
        <location evidence="1">Cilium</location>
    </subcellularLocation>
</comment>
<accession>A0A0D8XFW2</accession>
<reference evidence="11 12" key="1">
    <citation type="submission" date="2013-11" db="EMBL/GenBank/DDBJ databases">
        <title>Draft genome of the bovine lungworm Dictyocaulus viviparus.</title>
        <authorList>
            <person name="Mitreva M."/>
        </authorList>
    </citation>
    <scope>NUCLEOTIDE SEQUENCE [LARGE SCALE GENOMIC DNA]</scope>
    <source>
        <strain evidence="11 12">HannoverDv2000</strain>
    </source>
</reference>
<dbReference type="EMBL" id="KN716546">
    <property type="protein sequence ID" value="KJH43570.1"/>
    <property type="molecule type" value="Genomic_DNA"/>
</dbReference>
<keyword evidence="6" id="KW-0175">Coiled coil</keyword>
<feature type="domain" description="IFT140 first beta-propeller" evidence="7">
    <location>
        <begin position="51"/>
        <end position="330"/>
    </location>
</feature>
<dbReference type="Proteomes" id="UP000053766">
    <property type="component" value="Unassembled WGS sequence"/>
</dbReference>
<evidence type="ECO:0000259" key="9">
    <source>
        <dbReference type="Pfam" id="PF24760"/>
    </source>
</evidence>
<sequence length="1505" mass="171642">MPTSHRVACFRDDIVFLIYLYQRYLYPVDYSRINEFGEKGDESPNEPIGVRLEDMVVQQKHSVISLAWHPSQILIVIAWSNGTIEAICPEDKAEFQIVELKSEAVFLQWSQNGQALFIVSDDGKCGVYSFMERNSMKKSSECNIGENPTASCLRIASNANDKKCENNRDDHLEKLSSSLEEKQELITNVQMTFSIDSTIIVGTESGRLYLIDQNGDSTRLCELDDRIEYVANCDMKNVLIALTSDMMLYHLVVMSDLTCQEKLRAKLNGKPGSSMLRLKHNILLISHQGRDLRVWDLESEENGTISLESSKGFDADDVILCVDYCKRKGKLDDSLQLFVAFILFAFKGIISAGTINGKVANWKRRIDESSVEKTWRLQNANQIGGKNNAFYSVKERMGMINNFFRIIVEEFYVAAIQNGPSSFTLVHVETAVNQELKLDFHVKGICLQEKQLVVWSVDTSSLATIQSSSFSCTAQDVVIYQQTLYCIEGDKINIRRLQGTICQILSLPEMEGDPVMMNSSRNWLAVATSNGFLRIYNLSGNEAKQEFHSKYVVEVLDEFSRFSSMKINITGNRIAFTYYFTPLKIGDRILVWDAEGDIIMNFSFTMGMTDQQQYEVEAELANSQGRPVTAAARKLMSMSMLSMSMLDNLSVRKMEREKSRFRLPMHEPGPIFWDDADDRFLVCHAQAVAQHPIDDMILTMFVTSEHGIQLQDLIRKSHASDVFIGVSVPHLYFTKKVLYVCGWAVPCKEVRGEKTIGRFLIARSLREFSGVENCDDTIKKGMMDFCYYLAIGHMDEAFKAIRFIKSEKVWEHMASMSVKSRRLDVAAVCLGNMRNVRGARALRKAQEAGENDALQCAALAVELGMLDEAEAIYISEGRYDLLNKIYQAQNSWNQAFEVASRYDRIHRRNTHYNYAKYLEKSGALDAAVENYEKSETHHFEVPRMFADTPKILEGYIRRKKEPELQAWWARYLESIGELEGAVSFYSSAKDIMSVVRIKCSQGHIDEVNEYVQLIYSFKKRFSQMIMFSNFELYRRFFSASTIASESNDRAACYHLARVYEAEGEYSKAVDFYTKAHAYNSAIRLVKEHDMRDLLANLCLMSGGSEIVEAARYFEDLPGYIHQAVMLYHKAGMVGRALDLAFRAEQFSALDLITKDLNADCDSNVLKRAAEFFSLNQNHEKAVELLCMAKEFNDAIEICRTRNVRLTEKIAELMTPTKETTPNEIERKHLFENIAELGVQQGNYHFAAKKYTQAGEKLQAMRALLKSGDTEKIVFFANTARDKDIYILAANYLQTTDWQGNAKTIRDIETFYTKAHSLLHLANFYKSCAFMEVETFNDFSKATDALRHAMKITERGIQKQSSSDNSINDLEQLKQEISEHLSQLAKFERIKEIYATNENDAVLQLQSLVENSSEDSIIRPSHIYALLIAHHAGKHNYRQAYRCITQLQKMQKNLDLSAIVSEEILDKICDDLGVPRLTVQNEDADSENEIEGVEYSHAMKKRGSLF</sequence>
<evidence type="ECO:0000259" key="10">
    <source>
        <dbReference type="Pfam" id="PF24762"/>
    </source>
</evidence>
<evidence type="ECO:0000256" key="2">
    <source>
        <dbReference type="ARBA" id="ARBA00022574"/>
    </source>
</evidence>
<dbReference type="GO" id="GO:0030991">
    <property type="term" value="C:intraciliary transport particle A"/>
    <property type="evidence" value="ECO:0007669"/>
    <property type="project" value="TreeGrafter"/>
</dbReference>
<dbReference type="InterPro" id="IPR015943">
    <property type="entry name" value="WD40/YVTN_repeat-like_dom_sf"/>
</dbReference>
<dbReference type="InterPro" id="IPR036322">
    <property type="entry name" value="WD40_repeat_dom_sf"/>
</dbReference>
<dbReference type="InterPro" id="IPR056155">
    <property type="entry name" value="Beta-prop_IFT140_2nd"/>
</dbReference>
<evidence type="ECO:0000256" key="4">
    <source>
        <dbReference type="ARBA" id="ARBA00023069"/>
    </source>
</evidence>
<dbReference type="STRING" id="29172.A0A0D8XFW2"/>
<dbReference type="InterPro" id="IPR018247">
    <property type="entry name" value="EF_Hand_1_Ca_BS"/>
</dbReference>
<keyword evidence="12" id="KW-1185">Reference proteome</keyword>
<dbReference type="InterPro" id="IPR056156">
    <property type="entry name" value="TPR_IF140_C"/>
</dbReference>
<keyword evidence="5" id="KW-0966">Cell projection</keyword>
<dbReference type="InterPro" id="IPR056154">
    <property type="entry name" value="Beta-prop_IFT140_1st"/>
</dbReference>
<dbReference type="Pfam" id="PF24762">
    <property type="entry name" value="TPR_IF140-IFT172"/>
    <property type="match status" value="2"/>
</dbReference>
<evidence type="ECO:0000256" key="1">
    <source>
        <dbReference type="ARBA" id="ARBA00004138"/>
    </source>
</evidence>
<dbReference type="Pfam" id="PF23383">
    <property type="entry name" value="Beta-prop_IFT140_1st"/>
    <property type="match status" value="1"/>
</dbReference>
<protein>
    <submittedName>
        <fullName evidence="11">Tetratricopeptide repeat protein</fullName>
    </submittedName>
</protein>
<dbReference type="InterPro" id="IPR011990">
    <property type="entry name" value="TPR-like_helical_dom_sf"/>
</dbReference>
<evidence type="ECO:0000313" key="12">
    <source>
        <dbReference type="Proteomes" id="UP000053766"/>
    </source>
</evidence>
<dbReference type="Gene3D" id="1.25.40.470">
    <property type="match status" value="2"/>
</dbReference>
<dbReference type="PROSITE" id="PS00018">
    <property type="entry name" value="EF_HAND_1"/>
    <property type="match status" value="1"/>
</dbReference>
<evidence type="ECO:0000313" key="11">
    <source>
        <dbReference type="EMBL" id="KJH43570.1"/>
    </source>
</evidence>
<dbReference type="PANTHER" id="PTHR15722">
    <property type="entry name" value="IFT140/172-RELATED"/>
    <property type="match status" value="1"/>
</dbReference>
<feature type="domain" description="IF140 C-terminal TPR" evidence="9">
    <location>
        <begin position="1319"/>
        <end position="1447"/>
    </location>
</feature>
<evidence type="ECO:0000259" key="7">
    <source>
        <dbReference type="Pfam" id="PF23383"/>
    </source>
</evidence>
<evidence type="ECO:0000256" key="5">
    <source>
        <dbReference type="ARBA" id="ARBA00023273"/>
    </source>
</evidence>
<keyword evidence="2" id="KW-0853">WD repeat</keyword>
<dbReference type="Gene3D" id="2.130.10.10">
    <property type="entry name" value="YVTN repeat-like/Quinoprotein amine dehydrogenase"/>
    <property type="match status" value="1"/>
</dbReference>
<dbReference type="GO" id="GO:0005930">
    <property type="term" value="C:axoneme"/>
    <property type="evidence" value="ECO:0007669"/>
    <property type="project" value="TreeGrafter"/>
</dbReference>
<dbReference type="Pfam" id="PF24760">
    <property type="entry name" value="TPR_IF140_C"/>
    <property type="match status" value="1"/>
</dbReference>
<dbReference type="InterPro" id="IPR019734">
    <property type="entry name" value="TPR_rpt"/>
</dbReference>
<organism evidence="11 12">
    <name type="scientific">Dictyocaulus viviparus</name>
    <name type="common">Bovine lungworm</name>
    <dbReference type="NCBI Taxonomy" id="29172"/>
    <lineage>
        <taxon>Eukaryota</taxon>
        <taxon>Metazoa</taxon>
        <taxon>Ecdysozoa</taxon>
        <taxon>Nematoda</taxon>
        <taxon>Chromadorea</taxon>
        <taxon>Rhabditida</taxon>
        <taxon>Rhabditina</taxon>
        <taxon>Rhabditomorpha</taxon>
        <taxon>Strongyloidea</taxon>
        <taxon>Metastrongylidae</taxon>
        <taxon>Dictyocaulus</taxon>
    </lineage>
</organism>
<keyword evidence="4" id="KW-0969">Cilium</keyword>
<gene>
    <name evidence="11" type="ORF">DICVIV_10402</name>
</gene>
<dbReference type="InterPro" id="IPR056168">
    <property type="entry name" value="TPR_IF140/IFT172/WDR19"/>
</dbReference>